<dbReference type="InterPro" id="IPR050169">
    <property type="entry name" value="Krueppel_C2H2_ZnF"/>
</dbReference>
<keyword evidence="3" id="KW-1185">Reference proteome</keyword>
<dbReference type="GeneTree" id="ENSGT00940000162545"/>
<dbReference type="Ensembl" id="ENSOGAT00000024595.1">
    <property type="protein sequence ID" value="ENSOGAP00000022593.1"/>
    <property type="gene ID" value="ENSOGAG00000033179.1"/>
</dbReference>
<dbReference type="SMART" id="SM00349">
    <property type="entry name" value="KRAB"/>
    <property type="match status" value="1"/>
</dbReference>
<dbReference type="AlphaFoldDB" id="H0Y2K0"/>
<dbReference type="GO" id="GO:0006355">
    <property type="term" value="P:regulation of DNA-templated transcription"/>
    <property type="evidence" value="ECO:0007669"/>
    <property type="project" value="InterPro"/>
</dbReference>
<dbReference type="eggNOG" id="KOG1721">
    <property type="taxonomic scope" value="Eukaryota"/>
</dbReference>
<sequence length="188" mass="22246">MTKTKFAVTFKDVAVIFTKEELGLLDTIQRKLYQDVMLENFRNVISVGYPSFKPDGISQLEREEKLWMMKMATQSHHSLGGKNLNEMETLQEVGLRYLYKELFCSQVWELTRYQDSMINIQETGSQLEKQGEKPYKCRECEDMNSKSIRGSTQENDPINKRVFHLELHIRILQSLEDRTEKKKKERKK</sequence>
<dbReference type="CDD" id="cd07765">
    <property type="entry name" value="KRAB_A-box"/>
    <property type="match status" value="1"/>
</dbReference>
<accession>H0Y2K0</accession>
<dbReference type="Pfam" id="PF01352">
    <property type="entry name" value="KRAB"/>
    <property type="match status" value="1"/>
</dbReference>
<dbReference type="InterPro" id="IPR036051">
    <property type="entry name" value="KRAB_dom_sf"/>
</dbReference>
<dbReference type="PANTHER" id="PTHR23232">
    <property type="entry name" value="KRAB DOMAIN C2H2 ZINC FINGER"/>
    <property type="match status" value="1"/>
</dbReference>
<name>H0Y2K0_OTOGA</name>
<dbReference type="PROSITE" id="PS50805">
    <property type="entry name" value="KRAB"/>
    <property type="match status" value="1"/>
</dbReference>
<dbReference type="Gene3D" id="6.10.140.140">
    <property type="match status" value="1"/>
</dbReference>
<dbReference type="EMBL" id="AAQR03130446">
    <property type="status" value="NOT_ANNOTATED_CDS"/>
    <property type="molecule type" value="Genomic_DNA"/>
</dbReference>
<proteinExistence type="predicted"/>
<dbReference type="HOGENOM" id="CLU_002678_69_2_1"/>
<organism evidence="2 3">
    <name type="scientific">Otolemur garnettii</name>
    <name type="common">Small-eared galago</name>
    <name type="synonym">Garnett's greater bushbaby</name>
    <dbReference type="NCBI Taxonomy" id="30611"/>
    <lineage>
        <taxon>Eukaryota</taxon>
        <taxon>Metazoa</taxon>
        <taxon>Chordata</taxon>
        <taxon>Craniata</taxon>
        <taxon>Vertebrata</taxon>
        <taxon>Euteleostomi</taxon>
        <taxon>Mammalia</taxon>
        <taxon>Eutheria</taxon>
        <taxon>Euarchontoglires</taxon>
        <taxon>Primates</taxon>
        <taxon>Strepsirrhini</taxon>
        <taxon>Lorisiformes</taxon>
        <taxon>Galagidae</taxon>
        <taxon>Otolemur</taxon>
    </lineage>
</organism>
<evidence type="ECO:0000259" key="1">
    <source>
        <dbReference type="PROSITE" id="PS50805"/>
    </source>
</evidence>
<dbReference type="STRING" id="30611.ENSOGAP00000022593"/>
<feature type="domain" description="KRAB" evidence="1">
    <location>
        <begin position="8"/>
        <end position="79"/>
    </location>
</feature>
<reference evidence="2" key="3">
    <citation type="submission" date="2025-09" db="UniProtKB">
        <authorList>
            <consortium name="Ensembl"/>
        </authorList>
    </citation>
    <scope>IDENTIFICATION</scope>
</reference>
<dbReference type="OMA" id="CRECEDM"/>
<dbReference type="SUPFAM" id="SSF109640">
    <property type="entry name" value="KRAB domain (Kruppel-associated box)"/>
    <property type="match status" value="1"/>
</dbReference>
<dbReference type="InterPro" id="IPR001909">
    <property type="entry name" value="KRAB"/>
</dbReference>
<evidence type="ECO:0000313" key="3">
    <source>
        <dbReference type="Proteomes" id="UP000005225"/>
    </source>
</evidence>
<protein>
    <recommendedName>
        <fullName evidence="1">KRAB domain-containing protein</fullName>
    </recommendedName>
</protein>
<dbReference type="InParanoid" id="H0Y2K0"/>
<evidence type="ECO:0000313" key="2">
    <source>
        <dbReference type="Ensembl" id="ENSOGAP00000022593.1"/>
    </source>
</evidence>
<reference evidence="3" key="1">
    <citation type="submission" date="2011-03" db="EMBL/GenBank/DDBJ databases">
        <title>Version 3 of the genome sequence of Otolemur garnettii (Bushbaby).</title>
        <authorList>
            <consortium name="The Broad Institute Genome Sequencing Platform"/>
            <person name="Di Palma F."/>
            <person name="Johnson J."/>
            <person name="Lander E.S."/>
            <person name="Lindblad-Toh K."/>
            <person name="Jaffe D.B."/>
            <person name="Gnerre S."/>
            <person name="MacCallum I."/>
            <person name="Przybylski D."/>
            <person name="Ribeiro F.J."/>
            <person name="Burton J.N."/>
            <person name="Walker B.J."/>
            <person name="Sharpe T."/>
            <person name="Hall G."/>
        </authorList>
    </citation>
    <scope>NUCLEOTIDE SEQUENCE [LARGE SCALE GENOMIC DNA]</scope>
</reference>
<dbReference type="PANTHER" id="PTHR23232:SF156">
    <property type="entry name" value="KRAB DOMAIN-CONTAINING PROTEIN"/>
    <property type="match status" value="1"/>
</dbReference>
<reference evidence="2" key="2">
    <citation type="submission" date="2025-08" db="UniProtKB">
        <authorList>
            <consortium name="Ensembl"/>
        </authorList>
    </citation>
    <scope>IDENTIFICATION</scope>
</reference>
<dbReference type="Proteomes" id="UP000005225">
    <property type="component" value="Unassembled WGS sequence"/>
</dbReference>